<organism evidence="8 9">
    <name type="scientific">Galemys pyrenaicus</name>
    <name type="common">Iberian desman</name>
    <name type="synonym">Pyrenean desman</name>
    <dbReference type="NCBI Taxonomy" id="202257"/>
    <lineage>
        <taxon>Eukaryota</taxon>
        <taxon>Metazoa</taxon>
        <taxon>Chordata</taxon>
        <taxon>Craniata</taxon>
        <taxon>Vertebrata</taxon>
        <taxon>Euteleostomi</taxon>
        <taxon>Mammalia</taxon>
        <taxon>Eutheria</taxon>
        <taxon>Laurasiatheria</taxon>
        <taxon>Eulipotyphla</taxon>
        <taxon>Talpidae</taxon>
        <taxon>Galemys</taxon>
    </lineage>
</organism>
<feature type="active site" description="Nucleophile" evidence="6">
    <location>
        <position position="1006"/>
    </location>
</feature>
<dbReference type="EMBL" id="JAGFMF010012097">
    <property type="protein sequence ID" value="KAG8507718.1"/>
    <property type="molecule type" value="Genomic_DNA"/>
</dbReference>
<dbReference type="PRINTS" id="PR00131">
    <property type="entry name" value="GLHYDRLASE1"/>
</dbReference>
<evidence type="ECO:0000256" key="4">
    <source>
        <dbReference type="ARBA" id="ARBA00023180"/>
    </source>
</evidence>
<feature type="active site" description="Nucleophile" evidence="6">
    <location>
        <position position="1482"/>
    </location>
</feature>
<feature type="non-terminal residue" evidence="8">
    <location>
        <position position="1"/>
    </location>
</feature>
<evidence type="ECO:0000256" key="7">
    <source>
        <dbReference type="RuleBase" id="RU004468"/>
    </source>
</evidence>
<evidence type="ECO:0000256" key="3">
    <source>
        <dbReference type="ARBA" id="ARBA00022801"/>
    </source>
</evidence>
<dbReference type="PANTHER" id="PTHR10353">
    <property type="entry name" value="GLYCOSYL HYDROLASE"/>
    <property type="match status" value="1"/>
</dbReference>
<evidence type="ECO:0000313" key="9">
    <source>
        <dbReference type="Proteomes" id="UP000700334"/>
    </source>
</evidence>
<dbReference type="InterPro" id="IPR017853">
    <property type="entry name" value="GH"/>
</dbReference>
<comment type="subunit">
    <text evidence="2">Homodimer.</text>
</comment>
<evidence type="ECO:0000313" key="8">
    <source>
        <dbReference type="EMBL" id="KAG8507718.1"/>
    </source>
</evidence>
<sequence length="1726" mass="196084">TVEQNMKIFIFNLNLKDCPSTRSNPANLLFSLLQASGKDQGLLIGSDMSTFLSCSSTSKKRSCSLTEELTLETGQRQDPETTTGSSQMSSAYQRVWKTFANQSRAARDFFLPDVFPEGFLWGVSTGAFNVEGGWAEDGRGASIWDQFGHRNATKGQATPEVASNSYYKVDSDVALLRGLGAQVYKFSISWSRIFPSGHAHSPSLRGVAYYNQLIDRLLDSNIQPMATLFHWDLPQALQDHGGWLNESVVDAFLDYANFCFSTFGDRVKLWVTFHEPWVMSYAGYGTGQHPPGISDPGLASFKVTHMVLKAHARAWHRYNSHHRPQQQGQVGIVLNSDWAEPLSPDRPEDLRASERFLHFMLGWFAHPIFVNGDYPAVLKAQIQEVNKRCPSAVAQLPEFSEAEKQLLKGSADFLGLSHYTSHLISKAPQGTCSPSYDAIGGFSQHVDPEWPQTSSPWIRVVPWGIRRLLRFVSLEYTRGEVPIYLAGNGMPTGESEDLLDDSLRVNYFNQYINEVLKAVKEDSVDVRSYIARSLIDGYEGPSGYSQRFGLHYVNFSNSNRPRTPRKSAYSFSNIVEKNGFLPKVAKRLSPPPRGNVSPKIRSFSFPSEVPSKAKVVWEKFSRQPKFERDLFCHGTFRDDFLWGVSSSAYQIEGGWDDEGKGPSIWDNFTHTPGNPVKGNATGDIACDSYHQLDADLNMLVALKVNAYRFSLSWSRILPTGRTNSINALGVDYYNRLIDGLLARNITPMVTLYHWDLPQALQDSGGWENPDLIGLFNSYADFCFRTFGDRVKFWMTFNEPTYQAWLGYGTGDFPPNVKDPGSAPYKIGHALIKAHAKVYHTYDEQYRQQQKGVISLSLGAHWAEPKSPGIPRDVEAADRWLQFSLGWFAHPIFRNGDYPDAMKWKVGNRSELQHLATSRLPSFTEEEKRYIRSTADVFCLNTYSSKIVRYTTPRLNPPSYEDDLETVEEDDPSWPTTALNGAVPWGLRRLLNWIKEEYGDIPIYITENGVGLTNPKVEDTDRLFYHKTYVNEALKAYRLDGVNLRGYSAQSLMDSFEWLNGYTVKFGLYHVDFNHVNRPRTARTSARYYTELIANNGMPLPKEDEFLYGQFPEGFIWSAASAAYQIEGAWREDGKGLSIWDTFSHTPLRVGNDDTGDVACDSYHKIAEDVVALQNLGVSHYRFSVSWSRVLPDGTTKHINEAGLNYYVRLIDALLAANIKPQVTIYHWDLPQALQDIGGWENETIVQHFKEYANVLFERLGDKVKFWITLNEPFIVAAQGYGYGTSAPGISFRPGTAPYIVGHNLIKAHAEAWHLYNDVYRARQNGIISITINSDWAEPRDPSNQEDVEAARRYMQFMGGWFAHPIFKNGDYNEVMKTRIRDRSLAAGLSKSRLPEFTESEKKRINGTYDFFGFNHYTTVLTYNLNYASWISSFDADRGVASITDRSWPDSGSFWLKMTPFGFRRILNWIKEEYNNPPIYVTENGVSQRGEIDLNDTARIYYLRSYINEALKAVQDKVDLRGYTVWSVIDNFEWATGFAERFGLHFVNYTDLSQPRIPKESVKFYASVTRCNGFPDPATGPHPCLQPDDDAGPTVNPPGERVHFLGLKLGNAKNPDKQMVQCYRLLFQALKTARLQPLVILHHQTLPAIAEIEKGQRSKTFVDLFSDYATFAFHSFGDLVEIWFTFSDLEEVIKELPHQESRASRLQTITDAHWKVYEIYHEKYASW</sequence>
<dbReference type="FunFam" id="3.20.20.80:FF:000013">
    <property type="entry name" value="lactase-phlorizin hydrolase"/>
    <property type="match status" value="3"/>
</dbReference>
<evidence type="ECO:0000256" key="1">
    <source>
        <dbReference type="ARBA" id="ARBA00010838"/>
    </source>
</evidence>
<dbReference type="PROSITE" id="PS00572">
    <property type="entry name" value="GLYCOSYL_HYDROL_F1_1"/>
    <property type="match status" value="2"/>
</dbReference>
<dbReference type="PROSITE" id="PS00653">
    <property type="entry name" value="GLYCOSYL_HYDROL_F1_2"/>
    <property type="match status" value="3"/>
</dbReference>
<accession>A0A8J5ZUF5</accession>
<evidence type="ECO:0000256" key="5">
    <source>
        <dbReference type="ARBA" id="ARBA00023295"/>
    </source>
</evidence>
<feature type="non-terminal residue" evidence="8">
    <location>
        <position position="1726"/>
    </location>
</feature>
<evidence type="ECO:0000256" key="6">
    <source>
        <dbReference type="PROSITE-ProRule" id="PRU10055"/>
    </source>
</evidence>
<dbReference type="GO" id="GO:0005975">
    <property type="term" value="P:carbohydrate metabolic process"/>
    <property type="evidence" value="ECO:0007669"/>
    <property type="project" value="InterPro"/>
</dbReference>
<keyword evidence="3 7" id="KW-0378">Hydrolase</keyword>
<dbReference type="OrthoDB" id="65569at2759"/>
<keyword evidence="9" id="KW-1185">Reference proteome</keyword>
<keyword evidence="4" id="KW-0325">Glycoprotein</keyword>
<keyword evidence="5 7" id="KW-0326">Glycosidase</keyword>
<gene>
    <name evidence="8" type="ORF">J0S82_011403</name>
</gene>
<comment type="caution">
    <text evidence="8">The sequence shown here is derived from an EMBL/GenBank/DDBJ whole genome shotgun (WGS) entry which is preliminary data.</text>
</comment>
<protein>
    <submittedName>
        <fullName evidence="8">Lactase-phlorizin hydrolase</fullName>
    </submittedName>
</protein>
<dbReference type="PANTHER" id="PTHR10353:SF38">
    <property type="entry name" value="LACTASE_PHLORIZIN HYDROLASE"/>
    <property type="match status" value="1"/>
</dbReference>
<dbReference type="InterPro" id="IPR018120">
    <property type="entry name" value="Glyco_hydro_1_AS"/>
</dbReference>
<evidence type="ECO:0000256" key="2">
    <source>
        <dbReference type="ARBA" id="ARBA00011738"/>
    </source>
</evidence>
<comment type="similarity">
    <text evidence="1">Belongs to the glycosyl hydrolase 1 family.</text>
</comment>
<dbReference type="Gene3D" id="3.20.20.80">
    <property type="entry name" value="Glycosidases"/>
    <property type="match status" value="4"/>
</dbReference>
<dbReference type="Proteomes" id="UP000700334">
    <property type="component" value="Unassembled WGS sequence"/>
</dbReference>
<reference evidence="8" key="1">
    <citation type="journal article" date="2021" name="Evol. Appl.">
        <title>The genome of the Pyrenean desman and the effects of bottlenecks and inbreeding on the genomic landscape of an endangered species.</title>
        <authorList>
            <person name="Escoda L."/>
            <person name="Castresana J."/>
        </authorList>
    </citation>
    <scope>NUCLEOTIDE SEQUENCE</scope>
    <source>
        <strain evidence="8">IBE-C5619</strain>
    </source>
</reference>
<dbReference type="InterPro" id="IPR033132">
    <property type="entry name" value="GH_1_N_CS"/>
</dbReference>
<dbReference type="SUPFAM" id="SSF51445">
    <property type="entry name" value="(Trans)glycosidases"/>
    <property type="match status" value="4"/>
</dbReference>
<name>A0A8J5ZUF5_GALPY</name>
<dbReference type="GO" id="GO:0000016">
    <property type="term" value="F:lactase activity"/>
    <property type="evidence" value="ECO:0007669"/>
    <property type="project" value="TreeGrafter"/>
</dbReference>
<dbReference type="Pfam" id="PF00232">
    <property type="entry name" value="Glyco_hydro_1"/>
    <property type="match status" value="4"/>
</dbReference>
<proteinExistence type="inferred from homology"/>
<dbReference type="InterPro" id="IPR001360">
    <property type="entry name" value="Glyco_hydro_1"/>
</dbReference>